<evidence type="ECO:0000259" key="11">
    <source>
        <dbReference type="PROSITE" id="PS50010"/>
    </source>
</evidence>
<dbReference type="SUPFAM" id="SSF50729">
    <property type="entry name" value="PH domain-like"/>
    <property type="match status" value="2"/>
</dbReference>
<keyword evidence="7" id="KW-0206">Cytoskeleton</keyword>
<dbReference type="Pfam" id="PF00621">
    <property type="entry name" value="RhoGEF"/>
    <property type="match status" value="1"/>
</dbReference>
<dbReference type="InterPro" id="IPR051092">
    <property type="entry name" value="FYVE_RhoGEF_PH"/>
</dbReference>
<reference evidence="13" key="2">
    <citation type="submission" date="2025-09" db="UniProtKB">
        <authorList>
            <consortium name="Ensembl"/>
        </authorList>
    </citation>
    <scope>IDENTIFICATION</scope>
</reference>
<dbReference type="InterPro" id="IPR011993">
    <property type="entry name" value="PH-like_dom_sf"/>
</dbReference>
<proteinExistence type="predicted"/>
<feature type="compositionally biased region" description="Polar residues" evidence="9">
    <location>
        <begin position="1"/>
        <end position="10"/>
    </location>
</feature>
<evidence type="ECO:0000256" key="4">
    <source>
        <dbReference type="ARBA" id="ARBA00022723"/>
    </source>
</evidence>
<accession>A0A8C0U982</accession>
<dbReference type="PROSITE" id="PS50010">
    <property type="entry name" value="DH_2"/>
    <property type="match status" value="1"/>
</dbReference>
<dbReference type="GO" id="GO:0005085">
    <property type="term" value="F:guanyl-nucleotide exchange factor activity"/>
    <property type="evidence" value="ECO:0007669"/>
    <property type="project" value="UniProtKB-KW"/>
</dbReference>
<evidence type="ECO:0000256" key="6">
    <source>
        <dbReference type="ARBA" id="ARBA00022833"/>
    </source>
</evidence>
<dbReference type="PANTHER" id="PTHR12673">
    <property type="entry name" value="FACIOGENITAL DYSPLASIA PROTEIN"/>
    <property type="match status" value="1"/>
</dbReference>
<keyword evidence="6" id="KW-0862">Zinc</keyword>
<feature type="compositionally biased region" description="Acidic residues" evidence="9">
    <location>
        <begin position="178"/>
        <end position="188"/>
    </location>
</feature>
<dbReference type="CDD" id="cd00160">
    <property type="entry name" value="RhoGEF"/>
    <property type="match status" value="1"/>
</dbReference>
<dbReference type="CDD" id="cd13237">
    <property type="entry name" value="PH2_FGD5_FGD6"/>
    <property type="match status" value="1"/>
</dbReference>
<feature type="region of interest" description="Disordered" evidence="9">
    <location>
        <begin position="81"/>
        <end position="121"/>
    </location>
</feature>
<feature type="domain" description="FYVE-type" evidence="12">
    <location>
        <begin position="1097"/>
        <end position="1156"/>
    </location>
</feature>
<evidence type="ECO:0000259" key="10">
    <source>
        <dbReference type="PROSITE" id="PS50003"/>
    </source>
</evidence>
<dbReference type="InterPro" id="IPR013083">
    <property type="entry name" value="Znf_RING/FYVE/PHD"/>
</dbReference>
<feature type="compositionally biased region" description="Polar residues" evidence="9">
    <location>
        <begin position="411"/>
        <end position="429"/>
    </location>
</feature>
<evidence type="ECO:0000313" key="14">
    <source>
        <dbReference type="Proteomes" id="UP000694410"/>
    </source>
</evidence>
<feature type="region of interest" description="Disordered" evidence="9">
    <location>
        <begin position="766"/>
        <end position="792"/>
    </location>
</feature>
<dbReference type="SMART" id="SM00064">
    <property type="entry name" value="FYVE"/>
    <property type="match status" value="1"/>
</dbReference>
<dbReference type="GO" id="GO:0005856">
    <property type="term" value="C:cytoskeleton"/>
    <property type="evidence" value="ECO:0007669"/>
    <property type="project" value="UniProtKB-SubCell"/>
</dbReference>
<keyword evidence="2" id="KW-0963">Cytoplasm</keyword>
<evidence type="ECO:0000256" key="2">
    <source>
        <dbReference type="ARBA" id="ARBA00022490"/>
    </source>
</evidence>
<dbReference type="PROSITE" id="PS50003">
    <property type="entry name" value="PH_DOMAIN"/>
    <property type="match status" value="1"/>
</dbReference>
<feature type="region of interest" description="Disordered" evidence="9">
    <location>
        <begin position="1"/>
        <end position="22"/>
    </location>
</feature>
<evidence type="ECO:0000256" key="3">
    <source>
        <dbReference type="ARBA" id="ARBA00022658"/>
    </source>
</evidence>
<evidence type="ECO:0000256" key="7">
    <source>
        <dbReference type="ARBA" id="ARBA00023212"/>
    </source>
</evidence>
<sequence length="1306" mass="146504">MLELVKNSSDCETDSDDILNRDEKLMGDTCRDIIAMPLPADESIPACEKTGQEEEEQPEILEMADVHLPHNDDHSVHAELDSNMERDLENNDCASPDMLPEEASEETSPGLELCEDEPGAKNDLAEFMHQAAAEEEEVDPNEHYNTNTGNASDGCQITERRSKTTSEVACEASKDSEKGEEEIVNAENMEDGCQIAPCEKECGEEIPVEHSDENLQTEGASLHEDGMISDSLPCSLGIKPEMEDGTIEEHNENTVEASKSDELHLKDNEVEANSLSKSIPSSPQEVPCEEDIEICKHSKINVDCGTKHVLHENLAVPEVVIVTDESEERETSSDSLDDPYVLPEENEIVHDAHTELGADHSKRGELGMDGENNLLPIDCKSIVTRTRSLSGRIPGYVPETVPEETGPETDLLSSQNGSGTEDLSNNSFSLEEKPVEANRALPTKSRRFILYPRSYSVEGRELPISVYRESDVCVLDGVRMKRTEDNLSLPCVNGSSGSFSQQNHLSSCGVSTPSSAVDIPPPFELAYITKKPITKSSPSLLIENDSPAKYSKKKKSSFKRFLTLKFKKKSESKVHVDVNVCSSRSSSESSYHGPPRLMELEGRSLSSSPQLKSHVGTLRASESPSAVLFYKDGKKKGTPKSFSRSVSRVESFEDRSRPPFMPLPLTKPRSISFPNADTSDYENIPAMSSDYENIQIPPRRSTRAGTFTEFFEDPSRALSAANENDGYVDMSSFTGFENKQQITDQETESAYTEPYKVCPVSVTPMEAVTSDEEQKSSEDDESSLGDPSLTNKKEGQSRAYLIAQELMSSEKVYVEMLQLLHMDFYEGILKVLGDDDENEQEVKLKQGLSELPEIYELHQDILEELEERVLKWDEHQKVADVFLSRKSRLNHHTAYIMQFDRNLALLDETCLKYSQLATMIQEFEQHSGDSPYSVKHQLLKVVHRVFQYRVMLTDYLNNLCPDSTEYEATQAALFILSEITDQANDSMLQAMNDVLLYTYPQKDGKYRLKNTLPVSGMKVSRPVIEKAQNILKIEYDEHCLTLSASSCSERDDWYSCISKHIPDDCKAHKTSTFHSSMELRERLGIPLGERPPTLVPVSHVMMCMNCGCDFTLTLRRHHCHACGKIVCRNCSRNKYPMKYLKDQAAKVCDSCYAELKKRERPLSVSFPPTSSRCSSSAFSSVFHSIHYSSFKKQKRIPSALMEVAASGEGATISGYLNRCKGGKRHWKKRWFVIKGKVLYTYIANEDKVATESLPLLGFTITPEKEEGSVDTVFHLYHKQTLFYSFRAEDNNSAHRWIEAMEEASVL</sequence>
<keyword evidence="3" id="KW-0344">Guanine-nucleotide releasing factor</keyword>
<dbReference type="Gene3D" id="1.20.900.10">
    <property type="entry name" value="Dbl homology (DH) domain"/>
    <property type="match status" value="1"/>
</dbReference>
<protein>
    <submittedName>
        <fullName evidence="13">FYVE, RhoGEF and PH domain containing 5</fullName>
    </submittedName>
</protein>
<evidence type="ECO:0000313" key="13">
    <source>
        <dbReference type="Ensembl" id="ENSCCEP00000003681.1"/>
    </source>
</evidence>
<comment type="subcellular location">
    <subcellularLocation>
        <location evidence="1">Cytoplasm</location>
        <location evidence="1">Cytoskeleton</location>
    </subcellularLocation>
</comment>
<gene>
    <name evidence="13" type="primary">FGD5</name>
</gene>
<evidence type="ECO:0000256" key="1">
    <source>
        <dbReference type="ARBA" id="ARBA00004245"/>
    </source>
</evidence>
<dbReference type="InterPro" id="IPR000219">
    <property type="entry name" value="DH_dom"/>
</dbReference>
<dbReference type="InterPro" id="IPR035899">
    <property type="entry name" value="DBL_dom_sf"/>
</dbReference>
<dbReference type="InterPro" id="IPR017455">
    <property type="entry name" value="Znf_FYVE-rel"/>
</dbReference>
<dbReference type="InterPro" id="IPR000306">
    <property type="entry name" value="Znf_FYVE"/>
</dbReference>
<dbReference type="PROSITE" id="PS50178">
    <property type="entry name" value="ZF_FYVE"/>
    <property type="match status" value="1"/>
</dbReference>
<organism evidence="13 14">
    <name type="scientific">Cyanistes caeruleus</name>
    <name type="common">Eurasian blue tit</name>
    <name type="synonym">Parus caeruleus</name>
    <dbReference type="NCBI Taxonomy" id="156563"/>
    <lineage>
        <taxon>Eukaryota</taxon>
        <taxon>Metazoa</taxon>
        <taxon>Chordata</taxon>
        <taxon>Craniata</taxon>
        <taxon>Vertebrata</taxon>
        <taxon>Euteleostomi</taxon>
        <taxon>Archelosauria</taxon>
        <taxon>Archosauria</taxon>
        <taxon>Dinosauria</taxon>
        <taxon>Saurischia</taxon>
        <taxon>Theropoda</taxon>
        <taxon>Coelurosauria</taxon>
        <taxon>Aves</taxon>
        <taxon>Neognathae</taxon>
        <taxon>Neoaves</taxon>
        <taxon>Telluraves</taxon>
        <taxon>Australaves</taxon>
        <taxon>Passeriformes</taxon>
        <taxon>Paridae</taxon>
        <taxon>Cyanistes</taxon>
    </lineage>
</organism>
<feature type="domain" description="PH" evidence="10">
    <location>
        <begin position="1209"/>
        <end position="1305"/>
    </location>
</feature>
<keyword evidence="4" id="KW-0479">Metal-binding</keyword>
<dbReference type="GO" id="GO:0008270">
    <property type="term" value="F:zinc ion binding"/>
    <property type="evidence" value="ECO:0007669"/>
    <property type="project" value="UniProtKB-KW"/>
</dbReference>
<feature type="compositionally biased region" description="Polar residues" evidence="9">
    <location>
        <begin position="143"/>
        <end position="155"/>
    </location>
</feature>
<dbReference type="Pfam" id="PF00169">
    <property type="entry name" value="PH"/>
    <property type="match status" value="1"/>
</dbReference>
<dbReference type="GO" id="GO:0005737">
    <property type="term" value="C:cytoplasm"/>
    <property type="evidence" value="ECO:0007669"/>
    <property type="project" value="TreeGrafter"/>
</dbReference>
<dbReference type="SMART" id="SM00233">
    <property type="entry name" value="PH"/>
    <property type="match status" value="2"/>
</dbReference>
<dbReference type="Gene3D" id="3.30.40.10">
    <property type="entry name" value="Zinc/RING finger domain, C3HC4 (zinc finger)"/>
    <property type="match status" value="1"/>
</dbReference>
<dbReference type="CDD" id="cd15742">
    <property type="entry name" value="FYVE_FGD5"/>
    <property type="match status" value="1"/>
</dbReference>
<feature type="domain" description="DH" evidence="11">
    <location>
        <begin position="798"/>
        <end position="986"/>
    </location>
</feature>
<dbReference type="SUPFAM" id="SSF48065">
    <property type="entry name" value="DBL homology domain (DH-domain)"/>
    <property type="match status" value="1"/>
</dbReference>
<keyword evidence="14" id="KW-1185">Reference proteome</keyword>
<feature type="region of interest" description="Disordered" evidence="9">
    <location>
        <begin position="653"/>
        <end position="672"/>
    </location>
</feature>
<evidence type="ECO:0000259" key="12">
    <source>
        <dbReference type="PROSITE" id="PS50178"/>
    </source>
</evidence>
<keyword evidence="5 8" id="KW-0863">Zinc-finger</keyword>
<dbReference type="Gene3D" id="2.30.29.30">
    <property type="entry name" value="Pleckstrin-homology domain (PH domain)/Phosphotyrosine-binding domain (PTB)"/>
    <property type="match status" value="2"/>
</dbReference>
<dbReference type="Proteomes" id="UP000694410">
    <property type="component" value="Unplaced"/>
</dbReference>
<name>A0A8C0U982_CYACU</name>
<reference evidence="13" key="1">
    <citation type="submission" date="2025-08" db="UniProtKB">
        <authorList>
            <consortium name="Ensembl"/>
        </authorList>
    </citation>
    <scope>IDENTIFICATION</scope>
</reference>
<evidence type="ECO:0000256" key="8">
    <source>
        <dbReference type="PROSITE-ProRule" id="PRU00091"/>
    </source>
</evidence>
<dbReference type="Ensembl" id="ENSCCET00000006139.1">
    <property type="protein sequence ID" value="ENSCCEP00000003681.1"/>
    <property type="gene ID" value="ENSCCEG00000004087.1"/>
</dbReference>
<dbReference type="PANTHER" id="PTHR12673:SF13">
    <property type="entry name" value="FYVE, RHOGEF AND PH DOMAIN-CONTAINING PROTEIN 5"/>
    <property type="match status" value="1"/>
</dbReference>
<dbReference type="InterPro" id="IPR001849">
    <property type="entry name" value="PH_domain"/>
</dbReference>
<feature type="region of interest" description="Disordered" evidence="9">
    <location>
        <begin position="393"/>
        <end position="434"/>
    </location>
</feature>
<feature type="region of interest" description="Disordered" evidence="9">
    <location>
        <begin position="133"/>
        <end position="188"/>
    </location>
</feature>
<dbReference type="SMART" id="SM00325">
    <property type="entry name" value="RhoGEF"/>
    <property type="match status" value="1"/>
</dbReference>
<evidence type="ECO:0000256" key="9">
    <source>
        <dbReference type="SAM" id="MobiDB-lite"/>
    </source>
</evidence>
<dbReference type="Pfam" id="PF01363">
    <property type="entry name" value="FYVE"/>
    <property type="match status" value="1"/>
</dbReference>
<evidence type="ECO:0000256" key="5">
    <source>
        <dbReference type="ARBA" id="ARBA00022771"/>
    </source>
</evidence>